<accession>A0AC34RLJ8</accession>
<evidence type="ECO:0000313" key="1">
    <source>
        <dbReference type="Proteomes" id="UP000887576"/>
    </source>
</evidence>
<dbReference type="WBParaSite" id="JU765_v2.g8118.t2">
    <property type="protein sequence ID" value="JU765_v2.g8118.t2"/>
    <property type="gene ID" value="JU765_v2.g8118"/>
</dbReference>
<reference evidence="2" key="1">
    <citation type="submission" date="2025-08" db="UniProtKB">
        <authorList>
            <consortium name="WormBaseParasite"/>
        </authorList>
    </citation>
    <scope>IDENTIFICATION</scope>
</reference>
<organism evidence="1 2">
    <name type="scientific">Panagrolaimus sp. JU765</name>
    <dbReference type="NCBI Taxonomy" id="591449"/>
    <lineage>
        <taxon>Eukaryota</taxon>
        <taxon>Metazoa</taxon>
        <taxon>Ecdysozoa</taxon>
        <taxon>Nematoda</taxon>
        <taxon>Chromadorea</taxon>
        <taxon>Rhabditida</taxon>
        <taxon>Tylenchina</taxon>
        <taxon>Panagrolaimomorpha</taxon>
        <taxon>Panagrolaimoidea</taxon>
        <taxon>Panagrolaimidae</taxon>
        <taxon>Panagrolaimus</taxon>
    </lineage>
</organism>
<evidence type="ECO:0000313" key="2">
    <source>
        <dbReference type="WBParaSite" id="JU765_v2.g8118.t2"/>
    </source>
</evidence>
<proteinExistence type="predicted"/>
<protein>
    <submittedName>
        <fullName evidence="2">Thioredoxin</fullName>
    </submittedName>
</protein>
<name>A0AC34RLJ8_9BILA</name>
<dbReference type="Proteomes" id="UP000887576">
    <property type="component" value="Unplaced"/>
</dbReference>
<sequence>MFFETNEKPEFEQILADAKDSLVVVDFFATWCGPCRIMGPKFHKMSDEFPTGIFIKVDVDEAEDITSDYDIKVMPTFVFIKNGKVIHTLEGNNPDALRTTIAQNI</sequence>